<organism evidence="1 2">
    <name type="scientific">Streptomyces liangshanensis</name>
    <dbReference type="NCBI Taxonomy" id="2717324"/>
    <lineage>
        <taxon>Bacteria</taxon>
        <taxon>Bacillati</taxon>
        <taxon>Actinomycetota</taxon>
        <taxon>Actinomycetes</taxon>
        <taxon>Kitasatosporales</taxon>
        <taxon>Streptomycetaceae</taxon>
        <taxon>Streptomyces</taxon>
    </lineage>
</organism>
<keyword evidence="2" id="KW-1185">Reference proteome</keyword>
<dbReference type="Proteomes" id="UP000501179">
    <property type="component" value="Chromosome"/>
</dbReference>
<proteinExistence type="predicted"/>
<gene>
    <name evidence="1" type="ORF">HA039_00005</name>
</gene>
<accession>A0A6G9H7Q5</accession>
<reference evidence="1 2" key="1">
    <citation type="submission" date="2020-03" db="EMBL/GenBank/DDBJ databases">
        <title>A novel species.</title>
        <authorList>
            <person name="Gao J."/>
        </authorList>
    </citation>
    <scope>NUCLEOTIDE SEQUENCE [LARGE SCALE GENOMIC DNA]</scope>
    <source>
        <strain evidence="1 2">QMT-12</strain>
    </source>
</reference>
<evidence type="ECO:0000313" key="1">
    <source>
        <dbReference type="EMBL" id="QIQ06575.1"/>
    </source>
</evidence>
<protein>
    <submittedName>
        <fullName evidence="1">Terminal protein</fullName>
    </submittedName>
</protein>
<dbReference type="AlphaFoldDB" id="A0A6G9H7Q5"/>
<dbReference type="EMBL" id="CP050177">
    <property type="protein sequence ID" value="QIQ06575.1"/>
    <property type="molecule type" value="Genomic_DNA"/>
</dbReference>
<name>A0A6G9H7Q5_9ACTN</name>
<evidence type="ECO:0000313" key="2">
    <source>
        <dbReference type="Proteomes" id="UP000501179"/>
    </source>
</evidence>
<sequence>MDGRPYTEQHLLEIAAEGLGRYYFRDDGRRARGLDVEFTDVQEIEIVL</sequence>
<dbReference type="KEGG" id="slia:HA039_00005"/>